<accession>A0ABP2TUU6</accession>
<dbReference type="GeneID" id="92836547"/>
<dbReference type="EMBL" id="APOJ01000032">
    <property type="protein sequence ID" value="ENU25469.1"/>
    <property type="molecule type" value="Genomic_DNA"/>
</dbReference>
<name>A0ABP2TUU6_9GAMM</name>
<comment type="caution">
    <text evidence="1">The sequence shown here is derived from an EMBL/GenBank/DDBJ whole genome shotgun (WGS) entry which is preliminary data.</text>
</comment>
<gene>
    <name evidence="1" type="ORF">F992_03205</name>
</gene>
<keyword evidence="2" id="KW-1185">Reference proteome</keyword>
<dbReference type="Proteomes" id="UP000013190">
    <property type="component" value="Unassembled WGS sequence"/>
</dbReference>
<protein>
    <submittedName>
        <fullName evidence="1">Uncharacterized protein</fullName>
    </submittedName>
</protein>
<proteinExistence type="predicted"/>
<dbReference type="RefSeq" id="WP_004664550.1">
    <property type="nucleotide sequence ID" value="NZ_BMDV01000004.1"/>
</dbReference>
<reference evidence="1 2" key="2">
    <citation type="journal article" date="2016" name="Int. J. Syst. Evol. Microbiol.">
        <title>Taxonomy of haemolytic and/or proteolytic strains of the genus Acinetobacter with the proposal of Acinetobacter courvalinii sp. nov. (genomic species 14 sensu Bouvet &amp; Jeanjean), Acinetobacter dispersus sp. nov. (genomic species 17), Acinetobacter modestus sp. nov., Acinetobacter proteolyticus sp. nov. and Acinetobacter vivianii sp. nov.</title>
        <authorList>
            <person name="Nemec A."/>
            <person name="Radolfova-Krizova L."/>
            <person name="Maixnerova M."/>
            <person name="Vrestiakova E."/>
            <person name="Jezek P."/>
            <person name="Sedo O."/>
        </authorList>
    </citation>
    <scope>NUCLEOTIDE SEQUENCE [LARGE SCALE GENOMIC DNA]</scope>
    <source>
        <strain evidence="1 2">NIPH 236</strain>
    </source>
</reference>
<organism evidence="1 2">
    <name type="scientific">Acinetobacter modestus</name>
    <dbReference type="NCBI Taxonomy" id="1776740"/>
    <lineage>
        <taxon>Bacteria</taxon>
        <taxon>Pseudomonadati</taxon>
        <taxon>Pseudomonadota</taxon>
        <taxon>Gammaproteobacteria</taxon>
        <taxon>Moraxellales</taxon>
        <taxon>Moraxellaceae</taxon>
        <taxon>Acinetobacter</taxon>
    </lineage>
</organism>
<reference evidence="2" key="1">
    <citation type="submission" date="2013-02" db="EMBL/GenBank/DDBJ databases">
        <title>The Genome Sequence of Acinetobacter sp. NIPH 236.</title>
        <authorList>
            <consortium name="The Broad Institute Genome Sequencing Platform"/>
            <consortium name="The Broad Institute Genome Sequencing Center for Infectious Disease"/>
            <person name="Cerqueira G."/>
            <person name="Feldgarden M."/>
            <person name="Courvalin P."/>
            <person name="Perichon B."/>
            <person name="Grillot-Courvalin C."/>
            <person name="Clermont D."/>
            <person name="Rocha E."/>
            <person name="Yoon E.-J."/>
            <person name="Nemec A."/>
            <person name="Walker B."/>
            <person name="Young S.K."/>
            <person name="Zeng Q."/>
            <person name="Gargeya S."/>
            <person name="Fitzgerald M."/>
            <person name="Haas B."/>
            <person name="Abouelleil A."/>
            <person name="Alvarado L."/>
            <person name="Arachchi H.M."/>
            <person name="Berlin A.M."/>
            <person name="Chapman S.B."/>
            <person name="Dewar J."/>
            <person name="Goldberg J."/>
            <person name="Griggs A."/>
            <person name="Gujja S."/>
            <person name="Hansen M."/>
            <person name="Howarth C."/>
            <person name="Imamovic A."/>
            <person name="Larimer J."/>
            <person name="McCowan C."/>
            <person name="Murphy C."/>
            <person name="Neiman D."/>
            <person name="Pearson M."/>
            <person name="Priest M."/>
            <person name="Roberts A."/>
            <person name="Saif S."/>
            <person name="Shea T."/>
            <person name="Sisk P."/>
            <person name="Sykes S."/>
            <person name="Wortman J."/>
            <person name="Nusbaum C."/>
            <person name="Birren B."/>
        </authorList>
    </citation>
    <scope>NUCLEOTIDE SEQUENCE [LARGE SCALE GENOMIC DNA]</scope>
    <source>
        <strain evidence="2">NIPH 236</strain>
    </source>
</reference>
<evidence type="ECO:0000313" key="1">
    <source>
        <dbReference type="EMBL" id="ENU25469.1"/>
    </source>
</evidence>
<evidence type="ECO:0000313" key="2">
    <source>
        <dbReference type="Proteomes" id="UP000013190"/>
    </source>
</evidence>
<sequence length="102" mass="12069">MYKVNIQIVRFVDSTFPGWVECLLTDTSNREWFFVDKVPIFTNQNMHEMSLYPQHGEIACEMIRSWVGPDGRKRCIITTERPWGISAKEGETEFEVFYDQLK</sequence>